<gene>
    <name evidence="1" type="ORF">ERUC_LOCUS28051</name>
</gene>
<dbReference type="Proteomes" id="UP001642260">
    <property type="component" value="Unassembled WGS sequence"/>
</dbReference>
<name>A0ABC8KSS1_ERUVS</name>
<proteinExistence type="predicted"/>
<accession>A0ABC8KSS1</accession>
<protein>
    <submittedName>
        <fullName evidence="1">Uncharacterized protein</fullName>
    </submittedName>
</protein>
<keyword evidence="2" id="KW-1185">Reference proteome</keyword>
<dbReference type="InterPro" id="IPR012340">
    <property type="entry name" value="NA-bd_OB-fold"/>
</dbReference>
<comment type="caution">
    <text evidence="1">The sequence shown here is derived from an EMBL/GenBank/DDBJ whole genome shotgun (WGS) entry which is preliminary data.</text>
</comment>
<dbReference type="Gene3D" id="2.40.50.140">
    <property type="entry name" value="Nucleic acid-binding proteins"/>
    <property type="match status" value="1"/>
</dbReference>
<evidence type="ECO:0000313" key="2">
    <source>
        <dbReference type="Proteomes" id="UP001642260"/>
    </source>
</evidence>
<sequence length="117" mass="13437">VAWFECTTTIDVVMHDSGWYYIGCAMCHTKATKRPTTLMYMSKISVYDNIDQPYLFSSVMLENESVEDDHIVPVPQALIATIRQTQKFIVKVSNHNLTGKTQTLNNEAFDQHFYNPV</sequence>
<feature type="non-terminal residue" evidence="1">
    <location>
        <position position="1"/>
    </location>
</feature>
<evidence type="ECO:0000313" key="1">
    <source>
        <dbReference type="EMBL" id="CAH8362295.1"/>
    </source>
</evidence>
<dbReference type="AlphaFoldDB" id="A0ABC8KSS1"/>
<organism evidence="1 2">
    <name type="scientific">Eruca vesicaria subsp. sativa</name>
    <name type="common">Garden rocket</name>
    <name type="synonym">Eruca sativa</name>
    <dbReference type="NCBI Taxonomy" id="29727"/>
    <lineage>
        <taxon>Eukaryota</taxon>
        <taxon>Viridiplantae</taxon>
        <taxon>Streptophyta</taxon>
        <taxon>Embryophyta</taxon>
        <taxon>Tracheophyta</taxon>
        <taxon>Spermatophyta</taxon>
        <taxon>Magnoliopsida</taxon>
        <taxon>eudicotyledons</taxon>
        <taxon>Gunneridae</taxon>
        <taxon>Pentapetalae</taxon>
        <taxon>rosids</taxon>
        <taxon>malvids</taxon>
        <taxon>Brassicales</taxon>
        <taxon>Brassicaceae</taxon>
        <taxon>Brassiceae</taxon>
        <taxon>Eruca</taxon>
    </lineage>
</organism>
<dbReference type="EMBL" id="CAKOAT010328599">
    <property type="protein sequence ID" value="CAH8362295.1"/>
    <property type="molecule type" value="Genomic_DNA"/>
</dbReference>
<reference evidence="1 2" key="1">
    <citation type="submission" date="2022-03" db="EMBL/GenBank/DDBJ databases">
        <authorList>
            <person name="Macdonald S."/>
            <person name="Ahmed S."/>
            <person name="Newling K."/>
        </authorList>
    </citation>
    <scope>NUCLEOTIDE SEQUENCE [LARGE SCALE GENOMIC DNA]</scope>
</reference>